<dbReference type="SUPFAM" id="SSF56219">
    <property type="entry name" value="DNase I-like"/>
    <property type="match status" value="1"/>
</dbReference>
<name>A0AAV4A1I5_9GAST</name>
<dbReference type="AlphaFoldDB" id="A0AAV4A1I5"/>
<gene>
    <name evidence="1" type="ORF">PoB_003158600</name>
</gene>
<evidence type="ECO:0000313" key="2">
    <source>
        <dbReference type="Proteomes" id="UP000735302"/>
    </source>
</evidence>
<comment type="caution">
    <text evidence="1">The sequence shown here is derived from an EMBL/GenBank/DDBJ whole genome shotgun (WGS) entry which is preliminary data.</text>
</comment>
<dbReference type="Gene3D" id="3.60.10.10">
    <property type="entry name" value="Endonuclease/exonuclease/phosphatase"/>
    <property type="match status" value="1"/>
</dbReference>
<evidence type="ECO:0000313" key="1">
    <source>
        <dbReference type="EMBL" id="GFO05081.1"/>
    </source>
</evidence>
<organism evidence="1 2">
    <name type="scientific">Plakobranchus ocellatus</name>
    <dbReference type="NCBI Taxonomy" id="259542"/>
    <lineage>
        <taxon>Eukaryota</taxon>
        <taxon>Metazoa</taxon>
        <taxon>Spiralia</taxon>
        <taxon>Lophotrochozoa</taxon>
        <taxon>Mollusca</taxon>
        <taxon>Gastropoda</taxon>
        <taxon>Heterobranchia</taxon>
        <taxon>Euthyneura</taxon>
        <taxon>Panpulmonata</taxon>
        <taxon>Sacoglossa</taxon>
        <taxon>Placobranchoidea</taxon>
        <taxon>Plakobranchidae</taxon>
        <taxon>Plakobranchus</taxon>
    </lineage>
</organism>
<dbReference type="EMBL" id="BLXT01003746">
    <property type="protein sequence ID" value="GFO05081.1"/>
    <property type="molecule type" value="Genomic_DNA"/>
</dbReference>
<dbReference type="InterPro" id="IPR036691">
    <property type="entry name" value="Endo/exonu/phosph_ase_sf"/>
</dbReference>
<sequence>MQAFDRFALVSRDITPTSMAKPLNIGIIQVYALPSDSEDVEVEEIYEEIEKAKGYLKSQDIIIVMGDFNAKVGDERVEDVGPSGKGTINELEVGGLNGAKSMILPSQILGIKTTLGDSGFGRAPEIEVMEERHKSKKGRR</sequence>
<proteinExistence type="predicted"/>
<accession>A0AAV4A1I5</accession>
<protein>
    <submittedName>
        <fullName evidence="1">Craniofacial development protein 2-like protein</fullName>
    </submittedName>
</protein>
<reference evidence="1 2" key="1">
    <citation type="journal article" date="2021" name="Elife">
        <title>Chloroplast acquisition without the gene transfer in kleptoplastic sea slugs, Plakobranchus ocellatus.</title>
        <authorList>
            <person name="Maeda T."/>
            <person name="Takahashi S."/>
            <person name="Yoshida T."/>
            <person name="Shimamura S."/>
            <person name="Takaki Y."/>
            <person name="Nagai Y."/>
            <person name="Toyoda A."/>
            <person name="Suzuki Y."/>
            <person name="Arimoto A."/>
            <person name="Ishii H."/>
            <person name="Satoh N."/>
            <person name="Nishiyama T."/>
            <person name="Hasebe M."/>
            <person name="Maruyama T."/>
            <person name="Minagawa J."/>
            <person name="Obokata J."/>
            <person name="Shigenobu S."/>
        </authorList>
    </citation>
    <scope>NUCLEOTIDE SEQUENCE [LARGE SCALE GENOMIC DNA]</scope>
</reference>
<dbReference type="Proteomes" id="UP000735302">
    <property type="component" value="Unassembled WGS sequence"/>
</dbReference>
<keyword evidence="2" id="KW-1185">Reference proteome</keyword>